<keyword evidence="6" id="KW-0460">Magnesium</keyword>
<evidence type="ECO:0000256" key="2">
    <source>
        <dbReference type="ARBA" id="ARBA00009638"/>
    </source>
</evidence>
<dbReference type="InterPro" id="IPR027417">
    <property type="entry name" value="P-loop_NTPase"/>
</dbReference>
<dbReference type="SUPFAM" id="SSF52540">
    <property type="entry name" value="P-loop containing nucleoside triphosphate hydrolases"/>
    <property type="match status" value="1"/>
</dbReference>
<dbReference type="InterPro" id="IPR019987">
    <property type="entry name" value="GTP-bd_ribosome_bio_YsxC"/>
</dbReference>
<protein>
    <recommendedName>
        <fullName evidence="10">Probable GTP-binding protein EngB</fullName>
    </recommendedName>
</protein>
<comment type="caution">
    <text evidence="12">The sequence shown here is derived from an EMBL/GenBank/DDBJ whole genome shotgun (WGS) entry which is preliminary data.</text>
</comment>
<evidence type="ECO:0000256" key="8">
    <source>
        <dbReference type="ARBA" id="ARBA00023210"/>
    </source>
</evidence>
<keyword evidence="4" id="KW-0479">Metal-binding</keyword>
<dbReference type="InterPro" id="IPR030393">
    <property type="entry name" value="G_ENGB_dom"/>
</dbReference>
<evidence type="ECO:0000256" key="6">
    <source>
        <dbReference type="ARBA" id="ARBA00022842"/>
    </source>
</evidence>
<dbReference type="GO" id="GO:0000917">
    <property type="term" value="P:division septum assembly"/>
    <property type="evidence" value="ECO:0007669"/>
    <property type="project" value="UniProtKB-KW"/>
</dbReference>
<reference evidence="12 13" key="1">
    <citation type="submission" date="2017-05" db="EMBL/GenBank/DDBJ databases">
        <authorList>
            <person name="Song R."/>
            <person name="Chenine A.L."/>
            <person name="Ruprecht R.M."/>
        </authorList>
    </citation>
    <scope>NUCLEOTIDE SEQUENCE [LARGE SCALE GENOMIC DNA]</scope>
    <source>
        <strain evidence="12 13">KA00229</strain>
    </source>
</reference>
<dbReference type="InterPro" id="IPR006073">
    <property type="entry name" value="GTP-bd"/>
</dbReference>
<keyword evidence="3 10" id="KW-0132">Cell division</keyword>
<evidence type="ECO:0000256" key="4">
    <source>
        <dbReference type="ARBA" id="ARBA00022723"/>
    </source>
</evidence>
<evidence type="ECO:0000256" key="10">
    <source>
        <dbReference type="HAMAP-Rule" id="MF_00321"/>
    </source>
</evidence>
<dbReference type="GO" id="GO:0005525">
    <property type="term" value="F:GTP binding"/>
    <property type="evidence" value="ECO:0007669"/>
    <property type="project" value="UniProtKB-UniRule"/>
</dbReference>
<comment type="cofactor">
    <cofactor evidence="1">
        <name>Mg(2+)</name>
        <dbReference type="ChEBI" id="CHEBI:18420"/>
    </cofactor>
</comment>
<dbReference type="PROSITE" id="PS51706">
    <property type="entry name" value="G_ENGB"/>
    <property type="match status" value="1"/>
</dbReference>
<comment type="similarity">
    <text evidence="2 10">Belongs to the TRAFAC class TrmE-Era-EngA-EngB-Septin-like GTPase superfamily. EngB GTPase family.</text>
</comment>
<keyword evidence="5 10" id="KW-0547">Nucleotide-binding</keyword>
<sequence>MESLEIINARYTATAVKKEQYPAEQLPEIAFLGRSNVGKSSLINSLCNYKGLARVSGAPGKTQTINYYRAELRAVGEEVRHPFYLVDLPGYGYAKTGIKQREMWSHFIREYVQTSPSLRLLCLLVDSRHPGLEIDIQAYEWLITSSVKVQLIATKADKLKAKERQKNMSLYKEIFSQIETPILYSSLKRQGSQLVLQRCLEHLA</sequence>
<evidence type="ECO:0000313" key="13">
    <source>
        <dbReference type="Proteomes" id="UP000242958"/>
    </source>
</evidence>
<dbReference type="CDD" id="cd01876">
    <property type="entry name" value="YihA_EngB"/>
    <property type="match status" value="1"/>
</dbReference>
<gene>
    <name evidence="10" type="primary">engB</name>
    <name evidence="12" type="ORF">CAL30_06955</name>
</gene>
<evidence type="ECO:0000313" key="12">
    <source>
        <dbReference type="EMBL" id="PNH20778.1"/>
    </source>
</evidence>
<keyword evidence="7 10" id="KW-0342">GTP-binding</keyword>
<comment type="function">
    <text evidence="10">Necessary for normal cell division and for the maintenance of normal septation.</text>
</comment>
<dbReference type="PANTHER" id="PTHR11649">
    <property type="entry name" value="MSS1/TRME-RELATED GTP-BINDING PROTEIN"/>
    <property type="match status" value="1"/>
</dbReference>
<dbReference type="Pfam" id="PF01926">
    <property type="entry name" value="MMR_HSR1"/>
    <property type="match status" value="1"/>
</dbReference>
<evidence type="ECO:0000256" key="5">
    <source>
        <dbReference type="ARBA" id="ARBA00022741"/>
    </source>
</evidence>
<evidence type="ECO:0000256" key="3">
    <source>
        <dbReference type="ARBA" id="ARBA00022618"/>
    </source>
</evidence>
<name>A0A2J8B7N9_9FIRM</name>
<dbReference type="Proteomes" id="UP000242958">
    <property type="component" value="Unassembled WGS sequence"/>
</dbReference>
<keyword evidence="9 10" id="KW-0131">Cell cycle</keyword>
<keyword evidence="8 10" id="KW-0717">Septation</keyword>
<proteinExistence type="inferred from homology"/>
<feature type="domain" description="EngB-type G" evidence="11">
    <location>
        <begin position="25"/>
        <end position="204"/>
    </location>
</feature>
<organism evidence="12 13">
    <name type="scientific">Megasphaera hutchinsoni</name>
    <dbReference type="NCBI Taxonomy" id="1588748"/>
    <lineage>
        <taxon>Bacteria</taxon>
        <taxon>Bacillati</taxon>
        <taxon>Bacillota</taxon>
        <taxon>Negativicutes</taxon>
        <taxon>Veillonellales</taxon>
        <taxon>Veillonellaceae</taxon>
        <taxon>Megasphaera</taxon>
    </lineage>
</organism>
<dbReference type="GO" id="GO:0005829">
    <property type="term" value="C:cytosol"/>
    <property type="evidence" value="ECO:0007669"/>
    <property type="project" value="TreeGrafter"/>
</dbReference>
<evidence type="ECO:0000256" key="1">
    <source>
        <dbReference type="ARBA" id="ARBA00001946"/>
    </source>
</evidence>
<dbReference type="NCBIfam" id="TIGR03598">
    <property type="entry name" value="GTPase_YsxC"/>
    <property type="match status" value="1"/>
</dbReference>
<dbReference type="GO" id="GO:0046872">
    <property type="term" value="F:metal ion binding"/>
    <property type="evidence" value="ECO:0007669"/>
    <property type="project" value="UniProtKB-KW"/>
</dbReference>
<dbReference type="HAMAP" id="MF_00321">
    <property type="entry name" value="GTPase_EngB"/>
    <property type="match status" value="1"/>
</dbReference>
<evidence type="ECO:0000259" key="11">
    <source>
        <dbReference type="PROSITE" id="PS51706"/>
    </source>
</evidence>
<dbReference type="EMBL" id="NFMF01000011">
    <property type="protein sequence ID" value="PNH20778.1"/>
    <property type="molecule type" value="Genomic_DNA"/>
</dbReference>
<accession>A0A2J8B7N9</accession>
<dbReference type="AlphaFoldDB" id="A0A2J8B7N9"/>
<dbReference type="RefSeq" id="WP_102889721.1">
    <property type="nucleotide sequence ID" value="NZ_NFMF01000011.1"/>
</dbReference>
<dbReference type="Gene3D" id="3.40.50.300">
    <property type="entry name" value="P-loop containing nucleotide triphosphate hydrolases"/>
    <property type="match status" value="1"/>
</dbReference>
<evidence type="ECO:0000256" key="7">
    <source>
        <dbReference type="ARBA" id="ARBA00023134"/>
    </source>
</evidence>
<dbReference type="PANTHER" id="PTHR11649:SF13">
    <property type="entry name" value="ENGB-TYPE G DOMAIN-CONTAINING PROTEIN"/>
    <property type="match status" value="1"/>
</dbReference>
<evidence type="ECO:0000256" key="9">
    <source>
        <dbReference type="ARBA" id="ARBA00023306"/>
    </source>
</evidence>